<accession>A0A9N8EIY8</accession>
<reference evidence="2" key="1">
    <citation type="submission" date="2020-06" db="EMBL/GenBank/DDBJ databases">
        <authorList>
            <consortium name="Plant Systems Biology data submission"/>
        </authorList>
    </citation>
    <scope>NUCLEOTIDE SEQUENCE</scope>
    <source>
        <strain evidence="2">D6</strain>
    </source>
</reference>
<evidence type="ECO:0000313" key="3">
    <source>
        <dbReference type="Proteomes" id="UP001153069"/>
    </source>
</evidence>
<dbReference type="EMBL" id="CAICTM010001309">
    <property type="protein sequence ID" value="CAB9522517.1"/>
    <property type="molecule type" value="Genomic_DNA"/>
</dbReference>
<dbReference type="Proteomes" id="UP001153069">
    <property type="component" value="Unassembled WGS sequence"/>
</dbReference>
<keyword evidence="1" id="KW-0812">Transmembrane</keyword>
<feature type="transmembrane region" description="Helical" evidence="1">
    <location>
        <begin position="93"/>
        <end position="115"/>
    </location>
</feature>
<name>A0A9N8EIY8_9STRA</name>
<proteinExistence type="predicted"/>
<sequence>MAYGFSWGGFSGTETLDNVQSGIGRVGNYKFIPHVQKSVVRAPSILSSHGKATSNHMETKRVMTALGTFVQKPGVVSFTNLIFAAVLKIDPKIGWGVIGAVSVSAIAAIASLVVVN</sequence>
<comment type="caution">
    <text evidence="2">The sequence shown here is derived from an EMBL/GenBank/DDBJ whole genome shotgun (WGS) entry which is preliminary data.</text>
</comment>
<evidence type="ECO:0000313" key="2">
    <source>
        <dbReference type="EMBL" id="CAB9522517.1"/>
    </source>
</evidence>
<evidence type="ECO:0000256" key="1">
    <source>
        <dbReference type="SAM" id="Phobius"/>
    </source>
</evidence>
<dbReference type="AlphaFoldDB" id="A0A9N8EIY8"/>
<protein>
    <submittedName>
        <fullName evidence="2">Uncharacterized protein</fullName>
    </submittedName>
</protein>
<organism evidence="2 3">
    <name type="scientific">Seminavis robusta</name>
    <dbReference type="NCBI Taxonomy" id="568900"/>
    <lineage>
        <taxon>Eukaryota</taxon>
        <taxon>Sar</taxon>
        <taxon>Stramenopiles</taxon>
        <taxon>Ochrophyta</taxon>
        <taxon>Bacillariophyta</taxon>
        <taxon>Bacillariophyceae</taxon>
        <taxon>Bacillariophycidae</taxon>
        <taxon>Naviculales</taxon>
        <taxon>Naviculaceae</taxon>
        <taxon>Seminavis</taxon>
    </lineage>
</organism>
<keyword evidence="1" id="KW-0472">Membrane</keyword>
<keyword evidence="1" id="KW-1133">Transmembrane helix</keyword>
<gene>
    <name evidence="2" type="ORF">SEMRO_1311_G261740.1</name>
</gene>
<keyword evidence="3" id="KW-1185">Reference proteome</keyword>